<gene>
    <name evidence="1" type="ORF">GDO78_009911</name>
</gene>
<organism evidence="1 2">
    <name type="scientific">Eleutherodactylus coqui</name>
    <name type="common">Puerto Rican coqui</name>
    <dbReference type="NCBI Taxonomy" id="57060"/>
    <lineage>
        <taxon>Eukaryota</taxon>
        <taxon>Metazoa</taxon>
        <taxon>Chordata</taxon>
        <taxon>Craniata</taxon>
        <taxon>Vertebrata</taxon>
        <taxon>Euteleostomi</taxon>
        <taxon>Amphibia</taxon>
        <taxon>Batrachia</taxon>
        <taxon>Anura</taxon>
        <taxon>Neobatrachia</taxon>
        <taxon>Hyloidea</taxon>
        <taxon>Eleutherodactylidae</taxon>
        <taxon>Eleutherodactylinae</taxon>
        <taxon>Eleutherodactylus</taxon>
        <taxon>Eleutherodactylus</taxon>
    </lineage>
</organism>
<protein>
    <submittedName>
        <fullName evidence="1">Uncharacterized protein</fullName>
    </submittedName>
</protein>
<evidence type="ECO:0000313" key="1">
    <source>
        <dbReference type="EMBL" id="KAG9484249.1"/>
    </source>
</evidence>
<sequence length="107" mass="11490">MSAQTPCKGAECQAECPLRVMMMPLVPGSASIGLLPNNGPDHCGLKRSVPFLKQPMLPSSSNAHRLGLCHPSPLLKGVFTRAPFTHDFCALREIAGEMNPFFLNGLS</sequence>
<evidence type="ECO:0000313" key="2">
    <source>
        <dbReference type="Proteomes" id="UP000770717"/>
    </source>
</evidence>
<dbReference type="EMBL" id="WNTK01000005">
    <property type="protein sequence ID" value="KAG9484249.1"/>
    <property type="molecule type" value="Genomic_DNA"/>
</dbReference>
<reference evidence="1" key="1">
    <citation type="thesis" date="2020" institute="ProQuest LLC" country="789 East Eisenhower Parkway, Ann Arbor, MI, USA">
        <title>Comparative Genomics and Chromosome Evolution.</title>
        <authorList>
            <person name="Mudd A.B."/>
        </authorList>
    </citation>
    <scope>NUCLEOTIDE SEQUENCE</scope>
    <source>
        <strain evidence="1">HN-11 Male</strain>
        <tissue evidence="1">Kidney and liver</tissue>
    </source>
</reference>
<proteinExistence type="predicted"/>
<keyword evidence="2" id="KW-1185">Reference proteome</keyword>
<dbReference type="AlphaFoldDB" id="A0A8J6KCY9"/>
<comment type="caution">
    <text evidence="1">The sequence shown here is derived from an EMBL/GenBank/DDBJ whole genome shotgun (WGS) entry which is preliminary data.</text>
</comment>
<dbReference type="Proteomes" id="UP000770717">
    <property type="component" value="Unassembled WGS sequence"/>
</dbReference>
<accession>A0A8J6KCY9</accession>
<name>A0A8J6KCY9_ELECQ</name>